<evidence type="ECO:0000313" key="1">
    <source>
        <dbReference type="EMBL" id="CBY12174.1"/>
    </source>
</evidence>
<accession>E4XQT8</accession>
<dbReference type="Proteomes" id="UP000001307">
    <property type="component" value="Unassembled WGS sequence"/>
</dbReference>
<name>E4XQT8_OIKDI</name>
<dbReference type="EMBL" id="FN653109">
    <property type="protein sequence ID" value="CBY12174.1"/>
    <property type="molecule type" value="Genomic_DNA"/>
</dbReference>
<sequence length="80" mass="9456">MPLIPFIPDRKTEKRKDPPKFLRKLPLNLRNKKPSFDKEIDLSILMSVLPSPRDVFERELEWKIDDELAKLAIQQNSSQI</sequence>
<dbReference type="InParanoid" id="E4XQT8"/>
<gene>
    <name evidence="1" type="ORF">GSOID_T00018048001</name>
</gene>
<dbReference type="AlphaFoldDB" id="E4XQT8"/>
<evidence type="ECO:0000313" key="2">
    <source>
        <dbReference type="Proteomes" id="UP000001307"/>
    </source>
</evidence>
<proteinExistence type="predicted"/>
<reference evidence="1" key="1">
    <citation type="journal article" date="2010" name="Science">
        <title>Plasticity of animal genome architecture unmasked by rapid evolution of a pelagic tunicate.</title>
        <authorList>
            <person name="Denoeud F."/>
            <person name="Henriet S."/>
            <person name="Mungpakdee S."/>
            <person name="Aury J.M."/>
            <person name="Da Silva C."/>
            <person name="Brinkmann H."/>
            <person name="Mikhaleva J."/>
            <person name="Olsen L.C."/>
            <person name="Jubin C."/>
            <person name="Canestro C."/>
            <person name="Bouquet J.M."/>
            <person name="Danks G."/>
            <person name="Poulain J."/>
            <person name="Campsteijn C."/>
            <person name="Adamski M."/>
            <person name="Cross I."/>
            <person name="Yadetie F."/>
            <person name="Muffato M."/>
            <person name="Louis A."/>
            <person name="Butcher S."/>
            <person name="Tsagkogeorga G."/>
            <person name="Konrad A."/>
            <person name="Singh S."/>
            <person name="Jensen M.F."/>
            <person name="Cong E.H."/>
            <person name="Eikeseth-Otteraa H."/>
            <person name="Noel B."/>
            <person name="Anthouard V."/>
            <person name="Porcel B.M."/>
            <person name="Kachouri-Lafond R."/>
            <person name="Nishino A."/>
            <person name="Ugolini M."/>
            <person name="Chourrout P."/>
            <person name="Nishida H."/>
            <person name="Aasland R."/>
            <person name="Huzurbazar S."/>
            <person name="Westhof E."/>
            <person name="Delsuc F."/>
            <person name="Lehrach H."/>
            <person name="Reinhardt R."/>
            <person name="Weissenbach J."/>
            <person name="Roy S.W."/>
            <person name="Artiguenave F."/>
            <person name="Postlethwait J.H."/>
            <person name="Manak J.R."/>
            <person name="Thompson E.M."/>
            <person name="Jaillon O."/>
            <person name="Du Pasquier L."/>
            <person name="Boudinot P."/>
            <person name="Liberles D.A."/>
            <person name="Volff J.N."/>
            <person name="Philippe H."/>
            <person name="Lenhard B."/>
            <person name="Roest Crollius H."/>
            <person name="Wincker P."/>
            <person name="Chourrout D."/>
        </authorList>
    </citation>
    <scope>NUCLEOTIDE SEQUENCE [LARGE SCALE GENOMIC DNA]</scope>
</reference>
<dbReference type="OrthoDB" id="10368565at2759"/>
<keyword evidence="2" id="KW-1185">Reference proteome</keyword>
<protein>
    <submittedName>
        <fullName evidence="1">Uncharacterized protein</fullName>
    </submittedName>
</protein>
<organism evidence="1">
    <name type="scientific">Oikopleura dioica</name>
    <name type="common">Tunicate</name>
    <dbReference type="NCBI Taxonomy" id="34765"/>
    <lineage>
        <taxon>Eukaryota</taxon>
        <taxon>Metazoa</taxon>
        <taxon>Chordata</taxon>
        <taxon>Tunicata</taxon>
        <taxon>Appendicularia</taxon>
        <taxon>Copelata</taxon>
        <taxon>Oikopleuridae</taxon>
        <taxon>Oikopleura</taxon>
    </lineage>
</organism>